<dbReference type="STRING" id="515622.bpr_I1059"/>
<protein>
    <recommendedName>
        <fullName evidence="4">SdpI/YhfL protein family protein</fullName>
    </recommendedName>
</protein>
<dbReference type="KEGG" id="bpb:bpr_I1059"/>
<dbReference type="EMBL" id="CP001810">
    <property type="protein sequence ID" value="ADL33800.1"/>
    <property type="molecule type" value="Genomic_DNA"/>
</dbReference>
<evidence type="ECO:0000313" key="2">
    <source>
        <dbReference type="EMBL" id="ADL33800.1"/>
    </source>
</evidence>
<evidence type="ECO:0000256" key="1">
    <source>
        <dbReference type="SAM" id="Phobius"/>
    </source>
</evidence>
<proteinExistence type="predicted"/>
<dbReference type="Proteomes" id="UP000001299">
    <property type="component" value="Chromosome 1"/>
</dbReference>
<dbReference type="AlphaFoldDB" id="E0S1X5"/>
<reference evidence="2 3" key="1">
    <citation type="journal article" date="2010" name="PLoS ONE">
        <title>The glycobiome of the rumen bacterium Butyrivibrio proteoclasticus B316(T) highlights adaptation to a polysaccharide-rich environment.</title>
        <authorList>
            <person name="Kelly W.J."/>
            <person name="Leahy S.C."/>
            <person name="Altermann E."/>
            <person name="Yeoman C.J."/>
            <person name="Dunne J.C."/>
            <person name="Kong Z."/>
            <person name="Pacheco D.M."/>
            <person name="Li D."/>
            <person name="Noel S.J."/>
            <person name="Moon C.D."/>
            <person name="Cookson A.L."/>
            <person name="Attwood G.T."/>
        </authorList>
    </citation>
    <scope>NUCLEOTIDE SEQUENCE [LARGE SCALE GENOMIC DNA]</scope>
    <source>
        <strain evidence="3">ATCC 51982 / DSM 14932 / B316</strain>
    </source>
</reference>
<dbReference type="eggNOG" id="ENOG5030HA1">
    <property type="taxonomic scope" value="Bacteria"/>
</dbReference>
<evidence type="ECO:0000313" key="3">
    <source>
        <dbReference type="Proteomes" id="UP000001299"/>
    </source>
</evidence>
<keyword evidence="1" id="KW-0812">Transmembrane</keyword>
<name>E0S1X5_BUTPB</name>
<feature type="transmembrane region" description="Helical" evidence="1">
    <location>
        <begin position="68"/>
        <end position="88"/>
    </location>
</feature>
<feature type="transmembrane region" description="Helical" evidence="1">
    <location>
        <begin position="12"/>
        <end position="30"/>
    </location>
</feature>
<evidence type="ECO:0008006" key="4">
    <source>
        <dbReference type="Google" id="ProtNLM"/>
    </source>
</evidence>
<dbReference type="RefSeq" id="WP_013280456.1">
    <property type="nucleotide sequence ID" value="NC_014387.1"/>
</dbReference>
<organism evidence="2 3">
    <name type="scientific">Butyrivibrio proteoclasticus (strain ATCC 51982 / DSM 14932 / B316)</name>
    <name type="common">Clostridium proteoclasticum</name>
    <dbReference type="NCBI Taxonomy" id="515622"/>
    <lineage>
        <taxon>Bacteria</taxon>
        <taxon>Bacillati</taxon>
        <taxon>Bacillota</taxon>
        <taxon>Clostridia</taxon>
        <taxon>Lachnospirales</taxon>
        <taxon>Lachnospiraceae</taxon>
        <taxon>Butyrivibrio</taxon>
    </lineage>
</organism>
<keyword evidence="1" id="KW-0472">Membrane</keyword>
<keyword evidence="3" id="KW-1185">Reference proteome</keyword>
<gene>
    <name evidence="2" type="ordered locus">bpr_I1059</name>
</gene>
<feature type="transmembrane region" description="Helical" evidence="1">
    <location>
        <begin position="94"/>
        <end position="111"/>
    </location>
</feature>
<dbReference type="HOGENOM" id="CLU_2057020_0_0_9"/>
<sequence length="119" mass="13259">MEPRNVMDTFNNIFDLAIIIGGAMILYYAVQMKTVDKIKVGVMIPPDVNVQKMKDRAGFINYSYPRHVAQGIALVLLGVTGIFCDLIGRGDIHVIIYGIALVVLLIGNLMIDKGKRKFY</sequence>
<accession>E0S1X5</accession>
<keyword evidence="1" id="KW-1133">Transmembrane helix</keyword>